<dbReference type="AlphaFoldDB" id="A0A733V0H4"/>
<sequence length="31" mass="3574">MVYIMPITIGRGFLKSEMFSQSAISQRSFFT</sequence>
<organism evidence="1">
    <name type="scientific">Salmonella enterica subsp. enterica serovar Braenderup</name>
    <dbReference type="NCBI Taxonomy" id="149391"/>
    <lineage>
        <taxon>Bacteria</taxon>
        <taxon>Pseudomonadati</taxon>
        <taxon>Pseudomonadota</taxon>
        <taxon>Gammaproteobacteria</taxon>
        <taxon>Enterobacterales</taxon>
        <taxon>Enterobacteriaceae</taxon>
        <taxon>Salmonella</taxon>
    </lineage>
</organism>
<evidence type="ECO:0000313" key="1">
    <source>
        <dbReference type="EMBL" id="HAE6032509.1"/>
    </source>
</evidence>
<gene>
    <name evidence="1" type="primary">sifB</name>
    <name evidence="1" type="ORF">G4I61_002663</name>
</gene>
<reference evidence="1" key="1">
    <citation type="journal article" date="2018" name="Genome Biol.">
        <title>SKESA: strategic k-mer extension for scrupulous assemblies.</title>
        <authorList>
            <person name="Souvorov A."/>
            <person name="Agarwala R."/>
            <person name="Lipman D.J."/>
        </authorList>
    </citation>
    <scope>NUCLEOTIDE SEQUENCE</scope>
    <source>
        <strain evidence="1">10-0026</strain>
    </source>
</reference>
<reference evidence="1" key="2">
    <citation type="submission" date="2018-07" db="EMBL/GenBank/DDBJ databases">
        <authorList>
            <consortium name="NCBI Pathogen Detection Project"/>
        </authorList>
    </citation>
    <scope>NUCLEOTIDE SEQUENCE</scope>
    <source>
        <strain evidence="1">10-0026</strain>
    </source>
</reference>
<accession>A0A733V0H4</accession>
<proteinExistence type="predicted"/>
<feature type="non-terminal residue" evidence="1">
    <location>
        <position position="31"/>
    </location>
</feature>
<protein>
    <submittedName>
        <fullName evidence="1">SPI-2 type III secretion system effector SifB</fullName>
    </submittedName>
</protein>
<dbReference type="EMBL" id="DAASLQ010000036">
    <property type="protein sequence ID" value="HAE6032509.1"/>
    <property type="molecule type" value="Genomic_DNA"/>
</dbReference>
<comment type="caution">
    <text evidence="1">The sequence shown here is derived from an EMBL/GenBank/DDBJ whole genome shotgun (WGS) entry which is preliminary data.</text>
</comment>
<name>A0A733V0H4_SALET</name>